<evidence type="ECO:0000313" key="1">
    <source>
        <dbReference type="EMBL" id="CAG8469872.1"/>
    </source>
</evidence>
<keyword evidence="2" id="KW-1185">Reference proteome</keyword>
<dbReference type="EMBL" id="CAJVPW010000928">
    <property type="protein sequence ID" value="CAG8469872.1"/>
    <property type="molecule type" value="Genomic_DNA"/>
</dbReference>
<proteinExistence type="predicted"/>
<organism evidence="1 2">
    <name type="scientific">Cetraspora pellucida</name>
    <dbReference type="NCBI Taxonomy" id="1433469"/>
    <lineage>
        <taxon>Eukaryota</taxon>
        <taxon>Fungi</taxon>
        <taxon>Fungi incertae sedis</taxon>
        <taxon>Mucoromycota</taxon>
        <taxon>Glomeromycotina</taxon>
        <taxon>Glomeromycetes</taxon>
        <taxon>Diversisporales</taxon>
        <taxon>Gigasporaceae</taxon>
        <taxon>Cetraspora</taxon>
    </lineage>
</organism>
<name>A0ACA9KFK4_9GLOM</name>
<comment type="caution">
    <text evidence="1">The sequence shown here is derived from an EMBL/GenBank/DDBJ whole genome shotgun (WGS) entry which is preliminary data.</text>
</comment>
<protein>
    <submittedName>
        <fullName evidence="1">360_t:CDS:1</fullName>
    </submittedName>
</protein>
<evidence type="ECO:0000313" key="2">
    <source>
        <dbReference type="Proteomes" id="UP000789366"/>
    </source>
</evidence>
<accession>A0ACA9KFK4</accession>
<reference evidence="1" key="1">
    <citation type="submission" date="2021-06" db="EMBL/GenBank/DDBJ databases">
        <authorList>
            <person name="Kallberg Y."/>
            <person name="Tangrot J."/>
            <person name="Rosling A."/>
        </authorList>
    </citation>
    <scope>NUCLEOTIDE SEQUENCE</scope>
    <source>
        <strain evidence="1">28 12/20/2015</strain>
    </source>
</reference>
<dbReference type="Proteomes" id="UP000789366">
    <property type="component" value="Unassembled WGS sequence"/>
</dbReference>
<sequence length="150" mass="16402">MISKTLLPLTVLSLICMIFAGLSQATPLKKGEPFCTNGKNLTFTDLSAVEVKASFVWHFGALVPDKIVMNMVVEFLEEKKDVSRYEFQLLNIQGALAFDMSKEIQAGSVCKGNYAFLTEEFAGINNPTDLQGFTLVISSHGTEVGRSTIS</sequence>
<gene>
    <name evidence="1" type="ORF">SPELUC_LOCUS1643</name>
</gene>